<dbReference type="InterPro" id="IPR043129">
    <property type="entry name" value="ATPase_NBD"/>
</dbReference>
<accession>A0ABT5UBU5</accession>
<dbReference type="Gene3D" id="3.30.420.380">
    <property type="match status" value="1"/>
</dbReference>
<evidence type="ECO:0000256" key="1">
    <source>
        <dbReference type="ARBA" id="ARBA00004377"/>
    </source>
</evidence>
<dbReference type="InterPro" id="IPR007812">
    <property type="entry name" value="T2SS_protein-GspL"/>
</dbReference>
<comment type="function">
    <text evidence="10">Inner membrane component of the type II secretion system required for the energy-dependent secretion of extracellular factors such as proteases and toxins from the periplasm.</text>
</comment>
<dbReference type="InterPro" id="IPR025691">
    <property type="entry name" value="GspL_pp_dom"/>
</dbReference>
<dbReference type="InterPro" id="IPR024230">
    <property type="entry name" value="GspL_cyto_dom"/>
</dbReference>
<keyword evidence="4" id="KW-1003">Cell membrane</keyword>
<feature type="domain" description="GspL periplasmic" evidence="12">
    <location>
        <begin position="256"/>
        <end position="407"/>
    </location>
</feature>
<evidence type="ECO:0000313" key="13">
    <source>
        <dbReference type="EMBL" id="MDE1463854.1"/>
    </source>
</evidence>
<keyword evidence="5" id="KW-0997">Cell inner membrane</keyword>
<keyword evidence="8" id="KW-1133">Transmembrane helix</keyword>
<comment type="caution">
    <text evidence="13">The sequence shown here is derived from an EMBL/GenBank/DDBJ whole genome shotgun (WGS) entry which is preliminary data.</text>
</comment>
<dbReference type="EMBL" id="JAPMOU010000025">
    <property type="protein sequence ID" value="MDE1463854.1"/>
    <property type="molecule type" value="Genomic_DNA"/>
</dbReference>
<evidence type="ECO:0000259" key="12">
    <source>
        <dbReference type="Pfam" id="PF12693"/>
    </source>
</evidence>
<dbReference type="Proteomes" id="UP001528823">
    <property type="component" value="Unassembled WGS sequence"/>
</dbReference>
<evidence type="ECO:0000313" key="14">
    <source>
        <dbReference type="Proteomes" id="UP001528823"/>
    </source>
</evidence>
<dbReference type="Gene3D" id="3.30.1360.100">
    <property type="entry name" value="General secretion pathway protein M, EpsM"/>
    <property type="match status" value="1"/>
</dbReference>
<keyword evidence="3 10" id="KW-0813">Transport</keyword>
<dbReference type="SUPFAM" id="SSF53067">
    <property type="entry name" value="Actin-like ATPase domain"/>
    <property type="match status" value="1"/>
</dbReference>
<keyword evidence="14" id="KW-1185">Reference proteome</keyword>
<feature type="domain" description="GspL cytoplasmic actin-ATPase-like" evidence="11">
    <location>
        <begin position="26"/>
        <end position="247"/>
    </location>
</feature>
<dbReference type="Pfam" id="PF05134">
    <property type="entry name" value="T2SSL"/>
    <property type="match status" value="1"/>
</dbReference>
<evidence type="ECO:0000256" key="4">
    <source>
        <dbReference type="ARBA" id="ARBA00022475"/>
    </source>
</evidence>
<evidence type="ECO:0000256" key="7">
    <source>
        <dbReference type="ARBA" id="ARBA00022927"/>
    </source>
</evidence>
<dbReference type="RefSeq" id="WP_274690188.1">
    <property type="nucleotide sequence ID" value="NZ_JAPMOU010000025.1"/>
</dbReference>
<evidence type="ECO:0000256" key="2">
    <source>
        <dbReference type="ARBA" id="ARBA00005318"/>
    </source>
</evidence>
<evidence type="ECO:0000256" key="8">
    <source>
        <dbReference type="ARBA" id="ARBA00022989"/>
    </source>
</evidence>
<comment type="subcellular location">
    <subcellularLocation>
        <location evidence="1">Cell inner membrane</location>
        <topology evidence="1">Single-pass membrane protein</topology>
    </subcellularLocation>
</comment>
<name>A0ABT5UBU5_9GAMM</name>
<proteinExistence type="inferred from homology"/>
<keyword evidence="9" id="KW-0472">Membrane</keyword>
<keyword evidence="7 10" id="KW-0653">Protein transport</keyword>
<dbReference type="PIRSF" id="PIRSF015761">
    <property type="entry name" value="Protein_L"/>
    <property type="match status" value="1"/>
</dbReference>
<protein>
    <recommendedName>
        <fullName evidence="10">Type II secretion system protein L</fullName>
        <shortName evidence="10">T2SS protein L</shortName>
    </recommendedName>
</protein>
<dbReference type="Pfam" id="PF12693">
    <property type="entry name" value="GspL_C"/>
    <property type="match status" value="1"/>
</dbReference>
<dbReference type="CDD" id="cd24017">
    <property type="entry name" value="ASKHA_T2SSL_N"/>
    <property type="match status" value="1"/>
</dbReference>
<keyword evidence="6" id="KW-0812">Transmembrane</keyword>
<evidence type="ECO:0000256" key="10">
    <source>
        <dbReference type="PIRNR" id="PIRNR015761"/>
    </source>
</evidence>
<gene>
    <name evidence="13" type="primary">gspL</name>
    <name evidence="13" type="ORF">ORQ98_18025</name>
</gene>
<sequence length="415" mass="46568">MSDCFIQWHDELLTAVDQEKPCLSWCWSDAEGNAATTVVTDTMAVLVEQLKAKPKAQTVLVLPSQRCTVTAVKVPSKQRKHIEQSVPFLLEEQLVEDVEEYHLTLLAVTEQQLVPVIAVNKVYLAQVLGYCQEQGVEPDRIVPASILLATEANQLIADTDQAVLRLPDWQFSLINTQQLSMLLGTVISFEEELAGVYLGDAALDTLPSIPLLSWQQQTMPTLCWMATNFLQNTELKRINLRHGQFKLQQADSGVLRQWRWSIAAGMVAIALWGSGHYWQIKQLEKQAEQYETAAVELYKQLFPNDTIVDVYDQFKAKLQGRRVDQGLAFLQALHKWGQAQQKLPDGQITVKNIDFREQGRFSLEVNAASLDSVDKLLAAVKQQGLNAELKSANHNQEQVVARIVVKNLAVKQEAG</sequence>
<evidence type="ECO:0000256" key="9">
    <source>
        <dbReference type="ARBA" id="ARBA00023136"/>
    </source>
</evidence>
<evidence type="ECO:0000256" key="3">
    <source>
        <dbReference type="ARBA" id="ARBA00022448"/>
    </source>
</evidence>
<evidence type="ECO:0000256" key="6">
    <source>
        <dbReference type="ARBA" id="ARBA00022692"/>
    </source>
</evidence>
<dbReference type="NCBIfam" id="TIGR01709">
    <property type="entry name" value="typeII_sec_gspL"/>
    <property type="match status" value="1"/>
</dbReference>
<reference evidence="13 14" key="1">
    <citation type="submission" date="2022-11" db="EMBL/GenBank/DDBJ databases">
        <title>Spartinivicinus poritis sp. nov., isolated from scleractinian coral Porites lutea.</title>
        <authorList>
            <person name="Zhang G."/>
            <person name="Cai L."/>
            <person name="Wei Q."/>
        </authorList>
    </citation>
    <scope>NUCLEOTIDE SEQUENCE [LARGE SCALE GENOMIC DNA]</scope>
    <source>
        <strain evidence="13 14">A2-2</strain>
    </source>
</reference>
<evidence type="ECO:0000259" key="11">
    <source>
        <dbReference type="Pfam" id="PF05134"/>
    </source>
</evidence>
<comment type="similarity">
    <text evidence="2 10">Belongs to the GSP L family.</text>
</comment>
<organism evidence="13 14">
    <name type="scientific">Spartinivicinus poritis</name>
    <dbReference type="NCBI Taxonomy" id="2994640"/>
    <lineage>
        <taxon>Bacteria</taxon>
        <taxon>Pseudomonadati</taxon>
        <taxon>Pseudomonadota</taxon>
        <taxon>Gammaproteobacteria</taxon>
        <taxon>Oceanospirillales</taxon>
        <taxon>Zooshikellaceae</taxon>
        <taxon>Spartinivicinus</taxon>
    </lineage>
</organism>
<evidence type="ECO:0000256" key="5">
    <source>
        <dbReference type="ARBA" id="ARBA00022519"/>
    </source>
</evidence>